<proteinExistence type="predicted"/>
<dbReference type="Pfam" id="PF13229">
    <property type="entry name" value="Beta_helix"/>
    <property type="match status" value="1"/>
</dbReference>
<dbReference type="InterPro" id="IPR006626">
    <property type="entry name" value="PbH1"/>
</dbReference>
<name>A0ABX2FWQ5_9BURK</name>
<sequence>MRNFGAIADDDRPDDDAIRRALATLPPGSVLVLPPGRYIQAHSLVIDRPGVTLRGVGATLQATDPHDHALVLQADATGVLGLRLTARPERRGDRPEQSRLVLRGAGQRVRDVRIDGAASAGVLVLGASDFAITGTEVRGTLADGIHVTGASHRGCILGNRVRDAGDDLISVVSYEADAAPVRDVLVAGNEVAGGRWGRGLSVVGGEHITLRDNRIADVLRAAGILIAREGSWHTRGVDEVRVEGNRLERIGRPQDAARAAGAPTGHAAVEVHRWRVPPRLPGIGRLHVADNRVDDSGVPALHLGDGRQDPAVLGARVDCAAGAQ</sequence>
<accession>A0ABX2FWQ5</accession>
<evidence type="ECO:0000313" key="3">
    <source>
        <dbReference type="Proteomes" id="UP001516061"/>
    </source>
</evidence>
<dbReference type="Gene3D" id="2.160.20.10">
    <property type="entry name" value="Single-stranded right-handed beta-helix, Pectin lyase-like"/>
    <property type="match status" value="2"/>
</dbReference>
<comment type="caution">
    <text evidence="2">The sequence shown here is derived from an EMBL/GenBank/DDBJ whole genome shotgun (WGS) entry which is preliminary data.</text>
</comment>
<feature type="domain" description="Right handed beta helix" evidence="1">
    <location>
        <begin position="101"/>
        <end position="245"/>
    </location>
</feature>
<dbReference type="SMART" id="SM00710">
    <property type="entry name" value="PbH1"/>
    <property type="match status" value="7"/>
</dbReference>
<gene>
    <name evidence="2" type="ORF">HNQ01_000168</name>
</gene>
<dbReference type="InterPro" id="IPR011050">
    <property type="entry name" value="Pectin_lyase_fold/virulence"/>
</dbReference>
<protein>
    <recommendedName>
        <fullName evidence="1">Right handed beta helix domain-containing protein</fullName>
    </recommendedName>
</protein>
<evidence type="ECO:0000259" key="1">
    <source>
        <dbReference type="Pfam" id="PF13229"/>
    </source>
</evidence>
<dbReference type="Proteomes" id="UP001516061">
    <property type="component" value="Unassembled WGS sequence"/>
</dbReference>
<dbReference type="InterPro" id="IPR039448">
    <property type="entry name" value="Beta_helix"/>
</dbReference>
<dbReference type="SUPFAM" id="SSF51126">
    <property type="entry name" value="Pectin lyase-like"/>
    <property type="match status" value="1"/>
</dbReference>
<reference evidence="2 3" key="1">
    <citation type="submission" date="2020-05" db="EMBL/GenBank/DDBJ databases">
        <title>Genomic Encyclopedia of Type Strains, Phase IV (KMG-V): Genome sequencing to study the core and pangenomes of soil and plant-associated prokaryotes.</title>
        <authorList>
            <person name="Whitman W."/>
        </authorList>
    </citation>
    <scope>NUCLEOTIDE SEQUENCE [LARGE SCALE GENOMIC DNA]</scope>
    <source>
        <strain evidence="2 3">C29</strain>
    </source>
</reference>
<evidence type="ECO:0000313" key="2">
    <source>
        <dbReference type="EMBL" id="NRT54461.1"/>
    </source>
</evidence>
<keyword evidence="3" id="KW-1185">Reference proteome</keyword>
<dbReference type="InterPro" id="IPR012334">
    <property type="entry name" value="Pectin_lyas_fold"/>
</dbReference>
<dbReference type="EMBL" id="JABSNM010000001">
    <property type="protein sequence ID" value="NRT54461.1"/>
    <property type="molecule type" value="Genomic_DNA"/>
</dbReference>
<organism evidence="2 3">
    <name type="scientific">Sphaerotilus uruguayifluvii</name>
    <dbReference type="NCBI Taxonomy" id="2735897"/>
    <lineage>
        <taxon>Bacteria</taxon>
        <taxon>Pseudomonadati</taxon>
        <taxon>Pseudomonadota</taxon>
        <taxon>Betaproteobacteria</taxon>
        <taxon>Burkholderiales</taxon>
        <taxon>Sphaerotilaceae</taxon>
        <taxon>Sphaerotilus</taxon>
    </lineage>
</organism>